<accession>A0A1Y2LRN8</accession>
<dbReference type="Proteomes" id="UP000193240">
    <property type="component" value="Unassembled WGS sequence"/>
</dbReference>
<gene>
    <name evidence="1" type="ORF">B5807_08401</name>
</gene>
<organism evidence="1 2">
    <name type="scientific">Epicoccum nigrum</name>
    <name type="common">Soil fungus</name>
    <name type="synonym">Epicoccum purpurascens</name>
    <dbReference type="NCBI Taxonomy" id="105696"/>
    <lineage>
        <taxon>Eukaryota</taxon>
        <taxon>Fungi</taxon>
        <taxon>Dikarya</taxon>
        <taxon>Ascomycota</taxon>
        <taxon>Pezizomycotina</taxon>
        <taxon>Dothideomycetes</taxon>
        <taxon>Pleosporomycetidae</taxon>
        <taxon>Pleosporales</taxon>
        <taxon>Pleosporineae</taxon>
        <taxon>Didymellaceae</taxon>
        <taxon>Epicoccum</taxon>
    </lineage>
</organism>
<dbReference type="EMBL" id="KZ107851">
    <property type="protein sequence ID" value="OSS46545.1"/>
    <property type="molecule type" value="Genomic_DNA"/>
</dbReference>
<dbReference type="InParanoid" id="A0A1Y2LRN8"/>
<evidence type="ECO:0000313" key="2">
    <source>
        <dbReference type="Proteomes" id="UP000193240"/>
    </source>
</evidence>
<name>A0A1Y2LRN8_EPING</name>
<reference evidence="1 2" key="1">
    <citation type="journal article" date="2017" name="Genome Announc.">
        <title>Genome sequence of the saprophytic ascomycete Epicoccum nigrum ICMP 19927 strain isolated from New Zealand.</title>
        <authorList>
            <person name="Fokin M."/>
            <person name="Fleetwood D."/>
            <person name="Weir B.S."/>
            <person name="Villas-Boas S.G."/>
        </authorList>
    </citation>
    <scope>NUCLEOTIDE SEQUENCE [LARGE SCALE GENOMIC DNA]</scope>
    <source>
        <strain evidence="1 2">ICMP 19927</strain>
    </source>
</reference>
<evidence type="ECO:0000313" key="1">
    <source>
        <dbReference type="EMBL" id="OSS46545.1"/>
    </source>
</evidence>
<keyword evidence="2" id="KW-1185">Reference proteome</keyword>
<dbReference type="AlphaFoldDB" id="A0A1Y2LRN8"/>
<proteinExistence type="predicted"/>
<sequence>MYTTAFNPCTASFTPCASLGSSYTTWLDQSHTPPNAPLAHLPHRTLIALREFRVLQHTRKTLPTVSPATPTQQLVLVQLAIATIQAALRPILLEDVTPDLGCYRAVKEIGVVGRAISKEVAEEALPRGACGLGYAGVFVVHFVVDFGGVEVGLHGEGGVVGLVEHAEQDLALQFSVLVAVVDCYTVLEGFLGERGVGLPVTCVQAKDLGAECEVFHQNGGKFGNVGRATSARDVLKSSTAEDGVQGVAHLVEESSHVVNVQARWSSSGNWFVKVADQRYCGELKVAIPFCVVRYRHAICRSFYGRVKAMPHVRHLCDL</sequence>
<protein>
    <submittedName>
        <fullName evidence="1">Uncharacterized protein</fullName>
    </submittedName>
</protein>